<organism evidence="1 2">
    <name type="scientific">Orbilia blumenaviensis</name>
    <dbReference type="NCBI Taxonomy" id="1796055"/>
    <lineage>
        <taxon>Eukaryota</taxon>
        <taxon>Fungi</taxon>
        <taxon>Dikarya</taxon>
        <taxon>Ascomycota</taxon>
        <taxon>Pezizomycotina</taxon>
        <taxon>Orbiliomycetes</taxon>
        <taxon>Orbiliales</taxon>
        <taxon>Orbiliaceae</taxon>
        <taxon>Orbilia</taxon>
    </lineage>
</organism>
<protein>
    <recommendedName>
        <fullName evidence="3">F-box domain-containing protein</fullName>
    </recommendedName>
</protein>
<dbReference type="Proteomes" id="UP001373714">
    <property type="component" value="Unassembled WGS sequence"/>
</dbReference>
<comment type="caution">
    <text evidence="1">The sequence shown here is derived from an EMBL/GenBank/DDBJ whole genome shotgun (WGS) entry which is preliminary data.</text>
</comment>
<dbReference type="EMBL" id="JAVHNS010000013">
    <property type="protein sequence ID" value="KAK6337356.1"/>
    <property type="molecule type" value="Genomic_DNA"/>
</dbReference>
<gene>
    <name evidence="1" type="ORF">TWF730_002758</name>
</gene>
<dbReference type="Gene3D" id="3.80.10.10">
    <property type="entry name" value="Ribonuclease Inhibitor"/>
    <property type="match status" value="1"/>
</dbReference>
<evidence type="ECO:0000313" key="2">
    <source>
        <dbReference type="Proteomes" id="UP001373714"/>
    </source>
</evidence>
<evidence type="ECO:0000313" key="1">
    <source>
        <dbReference type="EMBL" id="KAK6337356.1"/>
    </source>
</evidence>
<dbReference type="AlphaFoldDB" id="A0AAV9UB10"/>
<dbReference type="SUPFAM" id="SSF52047">
    <property type="entry name" value="RNI-like"/>
    <property type="match status" value="1"/>
</dbReference>
<dbReference type="InterPro" id="IPR032675">
    <property type="entry name" value="LRR_dom_sf"/>
</dbReference>
<proteinExistence type="predicted"/>
<evidence type="ECO:0008006" key="3">
    <source>
        <dbReference type="Google" id="ProtNLM"/>
    </source>
</evidence>
<sequence length="491" mass="54351">MTTQKPIITSLPPELFLSIFSHLPHRTIKTIISPLHSITRASASKSALQNLSLASKSLRSISEPHIFESVIIKSFSQLEEFAKGGGVGEKYGSYVRRIVMRWDAYGEIIKPSDYDLDAARTGDLVRKAMELIPNLRGLAMNFPGAIDSLGSALESRMESEHLQTIDIRNGRVGYAGDITALFHRIGKLSELQSVVIDGTCITDTAQPGRMLHLDKGDLENLVNLEIINVSGFNDQMLHGTMMTAARLTALTVKKCPDVTLSGTRRLIIEHGGRLQHLSLDIVKKWVQAGHRPDSEPEHEHELYRFSEDEHLCPVIRDYCTNLQILDISTNKICKEILFSASRESGAMTGGLPTPPGSPDLPPTRVVDIPTPPTDAAVDVEELTRAPMLPPPLFSFQNLSLFYRGEEERLLQMPPEKRQKLKRVKLQIPYDSSCFGAGMGGPSLQQRYTTLCDGSPAKELLEVAKRVFDEGLAELVNVQGHWKGGPCLIMKD</sequence>
<name>A0AAV9UB10_9PEZI</name>
<reference evidence="1 2" key="1">
    <citation type="submission" date="2019-10" db="EMBL/GenBank/DDBJ databases">
        <authorList>
            <person name="Palmer J.M."/>
        </authorList>
    </citation>
    <scope>NUCLEOTIDE SEQUENCE [LARGE SCALE GENOMIC DNA]</scope>
    <source>
        <strain evidence="1 2">TWF730</strain>
    </source>
</reference>
<accession>A0AAV9UB10</accession>
<keyword evidence="2" id="KW-1185">Reference proteome</keyword>